<feature type="compositionally biased region" description="Polar residues" evidence="1">
    <location>
        <begin position="182"/>
        <end position="201"/>
    </location>
</feature>
<dbReference type="EnsemblPlants" id="Bo9g025870.1">
    <property type="protein sequence ID" value="Bo9g025870.1"/>
    <property type="gene ID" value="Bo9g025870"/>
</dbReference>
<feature type="region of interest" description="Disordered" evidence="1">
    <location>
        <begin position="469"/>
        <end position="535"/>
    </location>
</feature>
<dbReference type="Pfam" id="PF14111">
    <property type="entry name" value="DUF4283"/>
    <property type="match status" value="1"/>
</dbReference>
<evidence type="ECO:0000256" key="1">
    <source>
        <dbReference type="SAM" id="MobiDB-lite"/>
    </source>
</evidence>
<feature type="region of interest" description="Disordered" evidence="1">
    <location>
        <begin position="1"/>
        <end position="46"/>
    </location>
</feature>
<organism evidence="3 4">
    <name type="scientific">Brassica oleracea var. oleracea</name>
    <dbReference type="NCBI Taxonomy" id="109376"/>
    <lineage>
        <taxon>Eukaryota</taxon>
        <taxon>Viridiplantae</taxon>
        <taxon>Streptophyta</taxon>
        <taxon>Embryophyta</taxon>
        <taxon>Tracheophyta</taxon>
        <taxon>Spermatophyta</taxon>
        <taxon>Magnoliopsida</taxon>
        <taxon>eudicotyledons</taxon>
        <taxon>Gunneridae</taxon>
        <taxon>Pentapetalae</taxon>
        <taxon>rosids</taxon>
        <taxon>malvids</taxon>
        <taxon>Brassicales</taxon>
        <taxon>Brassicaceae</taxon>
        <taxon>Brassiceae</taxon>
        <taxon>Brassica</taxon>
    </lineage>
</organism>
<proteinExistence type="predicted"/>
<reference evidence="3 4" key="1">
    <citation type="journal article" date="2014" name="Genome Biol.">
        <title>Transcriptome and methylome profiling reveals relics of genome dominance in the mesopolyploid Brassica oleracea.</title>
        <authorList>
            <person name="Parkin I.A."/>
            <person name="Koh C."/>
            <person name="Tang H."/>
            <person name="Robinson S.J."/>
            <person name="Kagale S."/>
            <person name="Clarke W.E."/>
            <person name="Town C.D."/>
            <person name="Nixon J."/>
            <person name="Krishnakumar V."/>
            <person name="Bidwell S.L."/>
            <person name="Denoeud F."/>
            <person name="Belcram H."/>
            <person name="Links M.G."/>
            <person name="Just J."/>
            <person name="Clarke C."/>
            <person name="Bender T."/>
            <person name="Huebert T."/>
            <person name="Mason A.S."/>
            <person name="Pires J.C."/>
            <person name="Barker G."/>
            <person name="Moore J."/>
            <person name="Walley P.G."/>
            <person name="Manoli S."/>
            <person name="Batley J."/>
            <person name="Edwards D."/>
            <person name="Nelson M.N."/>
            <person name="Wang X."/>
            <person name="Paterson A.H."/>
            <person name="King G."/>
            <person name="Bancroft I."/>
            <person name="Chalhoub B."/>
            <person name="Sharpe A.G."/>
        </authorList>
    </citation>
    <scope>NUCLEOTIDE SEQUENCE</scope>
    <source>
        <strain evidence="3 4">cv. TO1000</strain>
    </source>
</reference>
<dbReference type="InterPro" id="IPR025558">
    <property type="entry name" value="DUF4283"/>
</dbReference>
<dbReference type="GO" id="GO:0003676">
    <property type="term" value="F:nucleic acid binding"/>
    <property type="evidence" value="ECO:0007669"/>
    <property type="project" value="InterPro"/>
</dbReference>
<dbReference type="PANTHER" id="PTHR31286">
    <property type="entry name" value="GLYCINE-RICH CELL WALL STRUCTURAL PROTEIN 1.8-LIKE"/>
    <property type="match status" value="1"/>
</dbReference>
<dbReference type="SUPFAM" id="SSF57756">
    <property type="entry name" value="Retrovirus zinc finger-like domains"/>
    <property type="match status" value="1"/>
</dbReference>
<keyword evidence="4" id="KW-1185">Reference proteome</keyword>
<dbReference type="InterPro" id="IPR001878">
    <property type="entry name" value="Znf_CCHC"/>
</dbReference>
<dbReference type="Proteomes" id="UP000032141">
    <property type="component" value="Chromosome C9"/>
</dbReference>
<accession>A0A0D3E390</accession>
<evidence type="ECO:0000313" key="3">
    <source>
        <dbReference type="EnsemblPlants" id="Bo9g025870.1"/>
    </source>
</evidence>
<feature type="compositionally biased region" description="Polar residues" evidence="1">
    <location>
        <begin position="22"/>
        <end position="34"/>
    </location>
</feature>
<dbReference type="InterPro" id="IPR040256">
    <property type="entry name" value="At4g02000-like"/>
</dbReference>
<feature type="compositionally biased region" description="Basic and acidic residues" evidence="1">
    <location>
        <begin position="526"/>
        <end position="535"/>
    </location>
</feature>
<dbReference type="InterPro" id="IPR036875">
    <property type="entry name" value="Znf_CCHC_sf"/>
</dbReference>
<feature type="compositionally biased region" description="Basic residues" evidence="1">
    <location>
        <begin position="1"/>
        <end position="10"/>
    </location>
</feature>
<feature type="compositionally biased region" description="Polar residues" evidence="1">
    <location>
        <begin position="505"/>
        <end position="521"/>
    </location>
</feature>
<dbReference type="GO" id="GO:0008270">
    <property type="term" value="F:zinc ion binding"/>
    <property type="evidence" value="ECO:0007669"/>
    <property type="project" value="InterPro"/>
</dbReference>
<dbReference type="Gene3D" id="4.10.60.10">
    <property type="entry name" value="Zinc finger, CCHC-type"/>
    <property type="match status" value="1"/>
</dbReference>
<evidence type="ECO:0000259" key="2">
    <source>
        <dbReference type="SMART" id="SM00343"/>
    </source>
</evidence>
<dbReference type="eggNOG" id="KOG1075">
    <property type="taxonomic scope" value="Eukaryota"/>
</dbReference>
<protein>
    <recommendedName>
        <fullName evidence="2">CCHC-type domain-containing protein</fullName>
    </recommendedName>
</protein>
<feature type="region of interest" description="Disordered" evidence="1">
    <location>
        <begin position="182"/>
        <end position="202"/>
    </location>
</feature>
<dbReference type="AlphaFoldDB" id="A0A0D3E390"/>
<feature type="domain" description="CCHC-type" evidence="2">
    <location>
        <begin position="454"/>
        <end position="470"/>
    </location>
</feature>
<dbReference type="PANTHER" id="PTHR31286:SF55">
    <property type="entry name" value="DUF4283 DOMAIN-CONTAINING PROTEIN"/>
    <property type="match status" value="1"/>
</dbReference>
<feature type="compositionally biased region" description="Basic residues" evidence="1">
    <location>
        <begin position="477"/>
        <end position="488"/>
    </location>
</feature>
<evidence type="ECO:0000313" key="4">
    <source>
        <dbReference type="Proteomes" id="UP000032141"/>
    </source>
</evidence>
<name>A0A0D3E390_BRAOL</name>
<dbReference type="OMA" id="MSHVCEL"/>
<dbReference type="SMART" id="SM00343">
    <property type="entry name" value="ZnF_C2HC"/>
    <property type="match status" value="2"/>
</dbReference>
<feature type="domain" description="CCHC-type" evidence="2">
    <location>
        <begin position="434"/>
        <end position="450"/>
    </location>
</feature>
<dbReference type="HOGENOM" id="CLU_017983_0_1_1"/>
<reference evidence="3" key="2">
    <citation type="submission" date="2015-03" db="UniProtKB">
        <authorList>
            <consortium name="EnsemblPlants"/>
        </authorList>
    </citation>
    <scope>IDENTIFICATION</scope>
</reference>
<sequence>MKKKKPKKSSAKNSLPKGASSAKESPTTSLSNKALSDSSDVKDDSSLYSKVASDAQIGLFADEVSQQSREAPDLSDIPTGSTSSKIEIVVVSADPSSLNLADLDLVPQTVAGSDDSILKSTDLSPDVKATSSPAVSQAGLLVLASADANVSLSSQIAEKTVSNVVPDPATDTDKNTSLVKQAAQLKSQSNSGTEENSSNQLEKPLTAHIEATKTNPDPTETWCTHAKGYGKPLKKQGEVFVLPSGEASIKIPNSVIEKNIKSWKPFVLGQFYSHPPSQGTLHNIVNGIWSKNYRDISVSKMEGFSFLFRIPNVATRNRVIKQRLWQIEGQTMFVDKWEPGIVPVKPELTSAPIWLELRKVPSQLFNEDGLERIAGLVGHPKFLHPMTANKTNMEVAKVFTIIDPRKPLPEAVNIQFESGEICRVLVSSPWMSHVCELCKESGHCSKRCPTAPKSCATCKSFEHVTASCPQKPQQRAPVRKIRRGKSKEKLKWTPVDHPNADESKAQTPVQTAKSQSQTQIILHSKLGTEKDKALG</sequence>
<dbReference type="Gramene" id="Bo9g025870.1">
    <property type="protein sequence ID" value="Bo9g025870.1"/>
    <property type="gene ID" value="Bo9g025870"/>
</dbReference>